<dbReference type="PANTHER" id="PTHR43335">
    <property type="entry name" value="ABC TRANSPORTER, ATP-BINDING PROTEIN"/>
    <property type="match status" value="1"/>
</dbReference>
<keyword evidence="3" id="KW-0547">Nucleotide-binding</keyword>
<feature type="domain" description="ABC transporter" evidence="5">
    <location>
        <begin position="5"/>
        <end position="235"/>
    </location>
</feature>
<name>H5SI43_9ZZZZ</name>
<evidence type="ECO:0000256" key="1">
    <source>
        <dbReference type="ARBA" id="ARBA00005417"/>
    </source>
</evidence>
<keyword evidence="4 6" id="KW-0067">ATP-binding</keyword>
<protein>
    <submittedName>
        <fullName evidence="6">Antibiotic transport system ATP-binding protein</fullName>
    </submittedName>
</protein>
<dbReference type="EMBL" id="AP011730">
    <property type="protein sequence ID" value="BAL55829.1"/>
    <property type="molecule type" value="Genomic_DNA"/>
</dbReference>
<dbReference type="Pfam" id="PF13732">
    <property type="entry name" value="DrrA1-3_C"/>
    <property type="match status" value="1"/>
</dbReference>
<sequence length="314" mass="34439">MSVAVETVGLTKRYGDLVAVQDLNLRLNTGEVFGMLGPNGSGKTTTILMLLGLTEPTAGTARVLGWDPTRQPLQVKRRVGYLPDSVGFYDELTAWENLRYTAALNGLPSSEANRRIGEVLERMGLQDVAHRKVGTFSRGMKQRLGLADVLLKQPQVAILDEPTLGLDPEAALEFLALIRSLKRDGLTVLLASHLLHQVQSVCDRVGLFHRGRMVLEGTVDELREQVLGGAYRIHVQARGAEVERALREVPGVVRVTRTDGDTYRVEARVDCRAEIARRVVASGELLALSVDRPGLDEVYARYFQQMEAQSGGAA</sequence>
<evidence type="ECO:0000313" key="6">
    <source>
        <dbReference type="EMBL" id="BAL55829.1"/>
    </source>
</evidence>
<dbReference type="AlphaFoldDB" id="H5SI43"/>
<evidence type="ECO:0000256" key="4">
    <source>
        <dbReference type="ARBA" id="ARBA00022840"/>
    </source>
</evidence>
<dbReference type="PANTHER" id="PTHR43335:SF11">
    <property type="entry name" value="ABC TRANSPORTER RELATED"/>
    <property type="match status" value="1"/>
</dbReference>
<evidence type="ECO:0000256" key="3">
    <source>
        <dbReference type="ARBA" id="ARBA00022741"/>
    </source>
</evidence>
<accession>H5SI43</accession>
<evidence type="ECO:0000259" key="5">
    <source>
        <dbReference type="PROSITE" id="PS50893"/>
    </source>
</evidence>
<reference evidence="6" key="2">
    <citation type="journal article" date="2012" name="PLoS ONE">
        <title>A Deeply Branching Thermophilic Bacterium with an Ancient Acetyl-CoA Pathway Dominates a Subsurface Ecosystem.</title>
        <authorList>
            <person name="Takami H."/>
            <person name="Noguchi H."/>
            <person name="Takaki Y."/>
            <person name="Uchiyama I."/>
            <person name="Toyoda A."/>
            <person name="Nishi S."/>
            <person name="Chee G.-J."/>
            <person name="Arai W."/>
            <person name="Nunoura T."/>
            <person name="Itoh T."/>
            <person name="Hattori M."/>
            <person name="Takai K."/>
        </authorList>
    </citation>
    <scope>NUCLEOTIDE SEQUENCE</scope>
</reference>
<dbReference type="Gene3D" id="3.40.50.300">
    <property type="entry name" value="P-loop containing nucleotide triphosphate hydrolases"/>
    <property type="match status" value="1"/>
</dbReference>
<dbReference type="GO" id="GO:0005524">
    <property type="term" value="F:ATP binding"/>
    <property type="evidence" value="ECO:0007669"/>
    <property type="project" value="UniProtKB-KW"/>
</dbReference>
<dbReference type="InterPro" id="IPR025302">
    <property type="entry name" value="DrrA1/2-like_C"/>
</dbReference>
<comment type="similarity">
    <text evidence="1">Belongs to the ABC transporter superfamily.</text>
</comment>
<dbReference type="InterPro" id="IPR003593">
    <property type="entry name" value="AAA+_ATPase"/>
</dbReference>
<dbReference type="InterPro" id="IPR003439">
    <property type="entry name" value="ABC_transporter-like_ATP-bd"/>
</dbReference>
<dbReference type="SUPFAM" id="SSF52540">
    <property type="entry name" value="P-loop containing nucleoside triphosphate hydrolases"/>
    <property type="match status" value="1"/>
</dbReference>
<keyword evidence="2" id="KW-0813">Transport</keyword>
<dbReference type="GO" id="GO:0016887">
    <property type="term" value="F:ATP hydrolysis activity"/>
    <property type="evidence" value="ECO:0007669"/>
    <property type="project" value="InterPro"/>
</dbReference>
<reference evidence="6" key="1">
    <citation type="journal article" date="2005" name="Environ. Microbiol.">
        <title>Genetic and functional properties of uncultivated thermophilic crenarchaeotes from a subsurface gold mine as revealed by analysis of genome fragments.</title>
        <authorList>
            <person name="Nunoura T."/>
            <person name="Hirayama H."/>
            <person name="Takami H."/>
            <person name="Oida H."/>
            <person name="Nishi S."/>
            <person name="Shimamura S."/>
            <person name="Suzuki Y."/>
            <person name="Inagaki F."/>
            <person name="Takai K."/>
            <person name="Nealson K.H."/>
            <person name="Horikoshi K."/>
        </authorList>
    </citation>
    <scope>NUCLEOTIDE SEQUENCE</scope>
</reference>
<evidence type="ECO:0000256" key="2">
    <source>
        <dbReference type="ARBA" id="ARBA00022448"/>
    </source>
</evidence>
<gene>
    <name evidence="6" type="ORF">HGMM_F31F10C19</name>
</gene>
<organism evidence="6">
    <name type="scientific">uncultured prokaryote</name>
    <dbReference type="NCBI Taxonomy" id="198431"/>
    <lineage>
        <taxon>unclassified sequences</taxon>
        <taxon>environmental samples</taxon>
    </lineage>
</organism>
<dbReference type="PROSITE" id="PS50893">
    <property type="entry name" value="ABC_TRANSPORTER_2"/>
    <property type="match status" value="1"/>
</dbReference>
<dbReference type="InterPro" id="IPR027417">
    <property type="entry name" value="P-loop_NTPase"/>
</dbReference>
<proteinExistence type="inferred from homology"/>
<dbReference type="SMART" id="SM00382">
    <property type="entry name" value="AAA"/>
    <property type="match status" value="1"/>
</dbReference>
<dbReference type="Pfam" id="PF00005">
    <property type="entry name" value="ABC_tran"/>
    <property type="match status" value="1"/>
</dbReference>